<evidence type="ECO:0000313" key="5">
    <source>
        <dbReference type="Proteomes" id="UP000284651"/>
    </source>
</evidence>
<evidence type="ECO:0000313" key="3">
    <source>
        <dbReference type="EMBL" id="RGS42743.1"/>
    </source>
</evidence>
<dbReference type="EMBL" id="QRVM01000143">
    <property type="protein sequence ID" value="RGS42743.1"/>
    <property type="molecule type" value="Genomic_DNA"/>
</dbReference>
<gene>
    <name evidence="4" type="ORF">DWV56_01370</name>
    <name evidence="3" type="ORF">DWX92_12625</name>
</gene>
<dbReference type="GO" id="GO:0003676">
    <property type="term" value="F:nucleic acid binding"/>
    <property type="evidence" value="ECO:0007669"/>
    <property type="project" value="InterPro"/>
</dbReference>
<dbReference type="PROSITE" id="PS50994">
    <property type="entry name" value="INTEGRASE"/>
    <property type="match status" value="1"/>
</dbReference>
<evidence type="ECO:0000259" key="2">
    <source>
        <dbReference type="PROSITE" id="PS50994"/>
    </source>
</evidence>
<dbReference type="SUPFAM" id="SSF53098">
    <property type="entry name" value="Ribonuclease H-like"/>
    <property type="match status" value="1"/>
</dbReference>
<accession>A0A412IRR5</accession>
<dbReference type="Gene3D" id="3.30.420.10">
    <property type="entry name" value="Ribonuclease H-like superfamily/Ribonuclease H"/>
    <property type="match status" value="1"/>
</dbReference>
<dbReference type="RefSeq" id="WP_118320899.1">
    <property type="nucleotide sequence ID" value="NZ_DBFOYD010000006.1"/>
</dbReference>
<dbReference type="PANTHER" id="PTHR46889">
    <property type="entry name" value="TRANSPOSASE INSF FOR INSERTION SEQUENCE IS3B-RELATED"/>
    <property type="match status" value="1"/>
</dbReference>
<evidence type="ECO:0000313" key="4">
    <source>
        <dbReference type="EMBL" id="RGW76495.1"/>
    </source>
</evidence>
<dbReference type="InterPro" id="IPR025948">
    <property type="entry name" value="HTH-like_dom"/>
</dbReference>
<dbReference type="Pfam" id="PF13276">
    <property type="entry name" value="HTH_21"/>
    <property type="match status" value="1"/>
</dbReference>
<dbReference type="GO" id="GO:0015074">
    <property type="term" value="P:DNA integration"/>
    <property type="evidence" value="ECO:0007669"/>
    <property type="project" value="InterPro"/>
</dbReference>
<dbReference type="Proteomes" id="UP000285274">
    <property type="component" value="Unassembled WGS sequence"/>
</dbReference>
<dbReference type="NCBIfam" id="NF033516">
    <property type="entry name" value="transpos_IS3"/>
    <property type="match status" value="1"/>
</dbReference>
<evidence type="ECO:0000313" key="6">
    <source>
        <dbReference type="Proteomes" id="UP000285274"/>
    </source>
</evidence>
<dbReference type="EMBL" id="QSAT01000003">
    <property type="protein sequence ID" value="RGW76495.1"/>
    <property type="molecule type" value="Genomic_DNA"/>
</dbReference>
<comment type="caution">
    <text evidence="3">The sequence shown here is derived from an EMBL/GenBank/DDBJ whole genome shotgun (WGS) entry which is preliminary data.</text>
</comment>
<comment type="function">
    <text evidence="1">Involved in the transposition of the insertion sequence.</text>
</comment>
<dbReference type="InterPro" id="IPR012337">
    <property type="entry name" value="RNaseH-like_sf"/>
</dbReference>
<dbReference type="AlphaFoldDB" id="A0A412IRR5"/>
<dbReference type="Proteomes" id="UP000284651">
    <property type="component" value="Unassembled WGS sequence"/>
</dbReference>
<proteinExistence type="predicted"/>
<reference evidence="5 6" key="1">
    <citation type="submission" date="2018-08" db="EMBL/GenBank/DDBJ databases">
        <title>A genome reference for cultivated species of the human gut microbiota.</title>
        <authorList>
            <person name="Zou Y."/>
            <person name="Xue W."/>
            <person name="Luo G."/>
        </authorList>
    </citation>
    <scope>NUCLEOTIDE SEQUENCE [LARGE SCALE GENOMIC DNA]</scope>
    <source>
        <strain evidence="4 5">AF10-31</strain>
        <strain evidence="3 6">AF22-10AC</strain>
    </source>
</reference>
<sequence>MTQVLYCLVSEESKVDKDFSVTGVLCKLHLSKSGYYNYLHRKPSKQSISKKNRMQAIQTIYDNNHQIYGAPKIAKEMQKKGEKISQRTVGVYMREMGIKACYIKPYVKTTFDSDFSTKLHNILKRDFSPSKPNEAWCTDITYIFTLEGFVYLTSVMDLYSRKIIAWTLSRTLEVEEVLKCIEMARKRRKTADPVIIHSDRGVHYTSKLYKKLTAGLILSYSKKGTPWDNACIESFHSVIKREWLNRTLIYDYDHAYDLCFEYIETFYNTIRIHSHCGYESPNQYENNYYSKH</sequence>
<dbReference type="Pfam" id="PF00665">
    <property type="entry name" value="rve"/>
    <property type="match status" value="1"/>
</dbReference>
<dbReference type="InterPro" id="IPR001584">
    <property type="entry name" value="Integrase_cat-core"/>
</dbReference>
<dbReference type="PANTHER" id="PTHR46889:SF4">
    <property type="entry name" value="TRANSPOSASE INSO FOR INSERTION SEQUENCE ELEMENT IS911B-RELATED"/>
    <property type="match status" value="1"/>
</dbReference>
<dbReference type="InterPro" id="IPR050900">
    <property type="entry name" value="Transposase_IS3/IS150/IS904"/>
</dbReference>
<dbReference type="InterPro" id="IPR036397">
    <property type="entry name" value="RNaseH_sf"/>
</dbReference>
<dbReference type="Pfam" id="PF13683">
    <property type="entry name" value="rve_3"/>
    <property type="match status" value="1"/>
</dbReference>
<dbReference type="InterPro" id="IPR048020">
    <property type="entry name" value="Transpos_IS3"/>
</dbReference>
<feature type="domain" description="Integrase catalytic" evidence="2">
    <location>
        <begin position="128"/>
        <end position="289"/>
    </location>
</feature>
<name>A0A412IRR5_9FIRM</name>
<protein>
    <submittedName>
        <fullName evidence="3">IS3 family transposase</fullName>
    </submittedName>
</protein>
<evidence type="ECO:0000256" key="1">
    <source>
        <dbReference type="ARBA" id="ARBA00002286"/>
    </source>
</evidence>
<organism evidence="3 6">
    <name type="scientific">Holdemanella biformis</name>
    <dbReference type="NCBI Taxonomy" id="1735"/>
    <lineage>
        <taxon>Bacteria</taxon>
        <taxon>Bacillati</taxon>
        <taxon>Bacillota</taxon>
        <taxon>Erysipelotrichia</taxon>
        <taxon>Erysipelotrichales</taxon>
        <taxon>Erysipelotrichaceae</taxon>
        <taxon>Holdemanella</taxon>
    </lineage>
</organism>